<proteinExistence type="predicted"/>
<feature type="compositionally biased region" description="Polar residues" evidence="1">
    <location>
        <begin position="172"/>
        <end position="187"/>
    </location>
</feature>
<dbReference type="EMBL" id="KV417493">
    <property type="protein sequence ID" value="KZP30605.1"/>
    <property type="molecule type" value="Genomic_DNA"/>
</dbReference>
<reference evidence="2 3" key="1">
    <citation type="journal article" date="2016" name="Mol. Biol. Evol.">
        <title>Comparative Genomics of Early-Diverging Mushroom-Forming Fungi Provides Insights into the Origins of Lignocellulose Decay Capabilities.</title>
        <authorList>
            <person name="Nagy L.G."/>
            <person name="Riley R."/>
            <person name="Tritt A."/>
            <person name="Adam C."/>
            <person name="Daum C."/>
            <person name="Floudas D."/>
            <person name="Sun H."/>
            <person name="Yadav J.S."/>
            <person name="Pangilinan J."/>
            <person name="Larsson K.H."/>
            <person name="Matsuura K."/>
            <person name="Barry K."/>
            <person name="Labutti K."/>
            <person name="Kuo R."/>
            <person name="Ohm R.A."/>
            <person name="Bhattacharya S.S."/>
            <person name="Shirouzu T."/>
            <person name="Yoshinaga Y."/>
            <person name="Martin F.M."/>
            <person name="Grigoriev I.V."/>
            <person name="Hibbett D.S."/>
        </authorList>
    </citation>
    <scope>NUCLEOTIDE SEQUENCE [LARGE SCALE GENOMIC DNA]</scope>
    <source>
        <strain evidence="2 3">CBS 109695</strain>
    </source>
</reference>
<evidence type="ECO:0000313" key="2">
    <source>
        <dbReference type="EMBL" id="KZP30605.1"/>
    </source>
</evidence>
<protein>
    <submittedName>
        <fullName evidence="2">Uncharacterized protein</fullName>
    </submittedName>
</protein>
<name>A0A166TH52_9AGAM</name>
<evidence type="ECO:0000313" key="3">
    <source>
        <dbReference type="Proteomes" id="UP000076532"/>
    </source>
</evidence>
<gene>
    <name evidence="2" type="ORF">FIBSPDRAFT_884138</name>
</gene>
<evidence type="ECO:0000256" key="1">
    <source>
        <dbReference type="SAM" id="MobiDB-lite"/>
    </source>
</evidence>
<dbReference type="Proteomes" id="UP000076532">
    <property type="component" value="Unassembled WGS sequence"/>
</dbReference>
<sequence length="218" mass="23892">MGNSTQPFMTSQNIVLSEDVLNHSHLHVNHDFERKFQNPRSAARRAVALARATRLAIKTRERSLSARIAEIEQYVGLLRQKRAVVRNRGVEADEQMGMALGVLHQQGITEQALSDYEPDDEDEDEFLNDRFYPPSSDLTQSDGVLSDIYPSSNNSDCDTSSALSAHLVSETGAPSTNNHSTTNTWPSHHSAVVDSGHGGSIAEQSDKPGCLLVASEHL</sequence>
<organism evidence="2 3">
    <name type="scientific">Athelia psychrophila</name>
    <dbReference type="NCBI Taxonomy" id="1759441"/>
    <lineage>
        <taxon>Eukaryota</taxon>
        <taxon>Fungi</taxon>
        <taxon>Dikarya</taxon>
        <taxon>Basidiomycota</taxon>
        <taxon>Agaricomycotina</taxon>
        <taxon>Agaricomycetes</taxon>
        <taxon>Agaricomycetidae</taxon>
        <taxon>Atheliales</taxon>
        <taxon>Atheliaceae</taxon>
        <taxon>Athelia</taxon>
    </lineage>
</organism>
<accession>A0A166TH52</accession>
<keyword evidence="3" id="KW-1185">Reference proteome</keyword>
<feature type="compositionally biased region" description="Polar residues" evidence="1">
    <location>
        <begin position="136"/>
        <end position="163"/>
    </location>
</feature>
<dbReference type="AlphaFoldDB" id="A0A166TH52"/>
<feature type="region of interest" description="Disordered" evidence="1">
    <location>
        <begin position="115"/>
        <end position="205"/>
    </location>
</feature>
<feature type="compositionally biased region" description="Acidic residues" evidence="1">
    <location>
        <begin position="116"/>
        <end position="126"/>
    </location>
</feature>